<dbReference type="InterPro" id="IPR010342">
    <property type="entry name" value="DUF938"/>
</dbReference>
<feature type="region of interest" description="Disordered" evidence="1">
    <location>
        <begin position="1"/>
        <end position="33"/>
    </location>
</feature>
<feature type="compositionally biased region" description="Basic and acidic residues" evidence="1">
    <location>
        <begin position="1"/>
        <end position="22"/>
    </location>
</feature>
<proteinExistence type="predicted"/>
<evidence type="ECO:0000256" key="1">
    <source>
        <dbReference type="SAM" id="MobiDB-lite"/>
    </source>
</evidence>
<dbReference type="Pfam" id="PF06080">
    <property type="entry name" value="DUF938"/>
    <property type="match status" value="1"/>
</dbReference>
<dbReference type="Gene3D" id="3.40.50.150">
    <property type="entry name" value="Vaccinia Virus protein VP39"/>
    <property type="match status" value="1"/>
</dbReference>
<protein>
    <submittedName>
        <fullName evidence="2">DUF938 domain-containing protein</fullName>
    </submittedName>
</protein>
<accession>A0A8J7S420</accession>
<reference evidence="2" key="1">
    <citation type="submission" date="2021-04" db="EMBL/GenBank/DDBJ databases">
        <authorList>
            <person name="Zhang D.-C."/>
        </authorList>
    </citation>
    <scope>NUCLEOTIDE SEQUENCE</scope>
    <source>
        <strain evidence="2">CGMCC 1.15697</strain>
    </source>
</reference>
<comment type="caution">
    <text evidence="2">The sequence shown here is derived from an EMBL/GenBank/DDBJ whole genome shotgun (WGS) entry which is preliminary data.</text>
</comment>
<keyword evidence="3" id="KW-1185">Reference proteome</keyword>
<name>A0A8J7S420_9PROT</name>
<gene>
    <name evidence="2" type="ORF">KAJ83_05030</name>
</gene>
<evidence type="ECO:0000313" key="3">
    <source>
        <dbReference type="Proteomes" id="UP000672602"/>
    </source>
</evidence>
<dbReference type="EMBL" id="JAGMWN010000002">
    <property type="protein sequence ID" value="MBP5856359.1"/>
    <property type="molecule type" value="Genomic_DNA"/>
</dbReference>
<dbReference type="AlphaFoldDB" id="A0A8J7S420"/>
<organism evidence="2 3">
    <name type="scientific">Marivibrio halodurans</name>
    <dbReference type="NCBI Taxonomy" id="2039722"/>
    <lineage>
        <taxon>Bacteria</taxon>
        <taxon>Pseudomonadati</taxon>
        <taxon>Pseudomonadota</taxon>
        <taxon>Alphaproteobacteria</taxon>
        <taxon>Rhodospirillales</taxon>
        <taxon>Rhodospirillaceae</taxon>
        <taxon>Marivibrio</taxon>
    </lineage>
</organism>
<dbReference type="SUPFAM" id="SSF53335">
    <property type="entry name" value="S-adenosyl-L-methionine-dependent methyltransferases"/>
    <property type="match status" value="1"/>
</dbReference>
<dbReference type="Proteomes" id="UP000672602">
    <property type="component" value="Unassembled WGS sequence"/>
</dbReference>
<dbReference type="PANTHER" id="PTHR20974:SF0">
    <property type="entry name" value="UPF0585 PROTEIN CG18661"/>
    <property type="match status" value="1"/>
</dbReference>
<evidence type="ECO:0000313" key="2">
    <source>
        <dbReference type="EMBL" id="MBP5856359.1"/>
    </source>
</evidence>
<dbReference type="InterPro" id="IPR029063">
    <property type="entry name" value="SAM-dependent_MTases_sf"/>
</dbReference>
<sequence>MRHSAPRDDSDCKEFTRVKAPDPDAPNPRRHAPAALRNRDAILPVLTRELPTHGTVLEIASGSGEHAAHFAPILNEGLRWQPSDLDDGARASIDAHARDTGCARIAPALLVDVTRDAWWSELPGDVAAIFCANMIHIAPFAATRGLMAGAGRLLPAGAPLILYGPYRREGRHTADTNEAFDESLRERNPAWGVRDLEGEVAPEAEAAGLALAAVVPMPANNLIVVFRR</sequence>
<dbReference type="PANTHER" id="PTHR20974">
    <property type="entry name" value="UPF0585 PROTEIN CG18661"/>
    <property type="match status" value="1"/>
</dbReference>